<dbReference type="SUPFAM" id="SSF143410">
    <property type="entry name" value="DOPA-like"/>
    <property type="match status" value="1"/>
</dbReference>
<keyword evidence="2" id="KW-1185">Reference proteome</keyword>
<comment type="caution">
    <text evidence="1">The sequence shown here is derived from an EMBL/GenBank/DDBJ whole genome shotgun (WGS) entry which is preliminary data.</text>
</comment>
<dbReference type="Pfam" id="PF08883">
    <property type="entry name" value="DOPA_dioxygen"/>
    <property type="match status" value="1"/>
</dbReference>
<evidence type="ECO:0008006" key="3">
    <source>
        <dbReference type="Google" id="ProtNLM"/>
    </source>
</evidence>
<evidence type="ECO:0000313" key="2">
    <source>
        <dbReference type="Proteomes" id="UP000242519"/>
    </source>
</evidence>
<accession>A0A218ZAX3</accession>
<protein>
    <recommendedName>
        <fullName evidence="3">Dopa 4,5-dioxygenase</fullName>
    </recommendedName>
</protein>
<dbReference type="InterPro" id="IPR014980">
    <property type="entry name" value="DOPA_dioxygen"/>
</dbReference>
<dbReference type="EMBL" id="MZNU01000091">
    <property type="protein sequence ID" value="OWP04874.1"/>
    <property type="molecule type" value="Genomic_DNA"/>
</dbReference>
<dbReference type="OrthoDB" id="9970095at2759"/>
<sequence length="195" mass="22341">MADPSIYWFESPLKGYENAPPLSDAKAEDGKSFKNTQTGILSKSYERFTEPLDNGIRGGFDIHIYYFQANPTQLKFARELWTRIRLEFPELRIYRFWDRPVGPHPIAMFEVNLFTPAQFGAFIPWLVINRGPLSALVHPNTVNENGEHLEAYRDHTQRATWLGQPVVLDLSSFRESEKRLDGQRKVGLGGEGEVS</sequence>
<dbReference type="AlphaFoldDB" id="A0A218ZAX3"/>
<dbReference type="PANTHER" id="PTHR36423">
    <property type="entry name" value="AFR070WP"/>
    <property type="match status" value="1"/>
</dbReference>
<dbReference type="Proteomes" id="UP000242519">
    <property type="component" value="Unassembled WGS sequence"/>
</dbReference>
<dbReference type="PANTHER" id="PTHR36423:SF2">
    <property type="entry name" value="AFR070WP"/>
    <property type="match status" value="1"/>
</dbReference>
<organism evidence="1 2">
    <name type="scientific">Diplocarpon coronariae</name>
    <dbReference type="NCBI Taxonomy" id="2795749"/>
    <lineage>
        <taxon>Eukaryota</taxon>
        <taxon>Fungi</taxon>
        <taxon>Dikarya</taxon>
        <taxon>Ascomycota</taxon>
        <taxon>Pezizomycotina</taxon>
        <taxon>Leotiomycetes</taxon>
        <taxon>Helotiales</taxon>
        <taxon>Drepanopezizaceae</taxon>
        <taxon>Diplocarpon</taxon>
    </lineage>
</organism>
<proteinExistence type="predicted"/>
<name>A0A218ZAX3_9HELO</name>
<dbReference type="InterPro" id="IPR023389">
    <property type="entry name" value="DOPA-like_sf"/>
</dbReference>
<evidence type="ECO:0000313" key="1">
    <source>
        <dbReference type="EMBL" id="OWP04874.1"/>
    </source>
</evidence>
<gene>
    <name evidence="1" type="ORF">B2J93_4200</name>
</gene>
<reference evidence="1 2" key="1">
    <citation type="submission" date="2017-04" db="EMBL/GenBank/DDBJ databases">
        <title>Draft genome sequence of Marssonina coronaria NL1: causal agent of apple blotch.</title>
        <authorList>
            <person name="Cheng Q."/>
        </authorList>
    </citation>
    <scope>NUCLEOTIDE SEQUENCE [LARGE SCALE GENOMIC DNA]</scope>
    <source>
        <strain evidence="1 2">NL1</strain>
    </source>
</reference>
<dbReference type="InParanoid" id="A0A218ZAX3"/>
<dbReference type="Gene3D" id="3.30.70.1240">
    <property type="entry name" value="DOPA-like domains"/>
    <property type="match status" value="1"/>
</dbReference>